<dbReference type="Proteomes" id="UP001558534">
    <property type="component" value="Unassembled WGS sequence"/>
</dbReference>
<dbReference type="InterPro" id="IPR052017">
    <property type="entry name" value="TSUP"/>
</dbReference>
<keyword evidence="4 8" id="KW-1003">Cell membrane</keyword>
<evidence type="ECO:0000256" key="3">
    <source>
        <dbReference type="ARBA" id="ARBA00022448"/>
    </source>
</evidence>
<dbReference type="InterPro" id="IPR002781">
    <property type="entry name" value="TM_pro_TauE-like"/>
</dbReference>
<keyword evidence="6 8" id="KW-1133">Transmembrane helix</keyword>
<accession>A0ABV3VVW3</accession>
<feature type="transmembrane region" description="Helical" evidence="8">
    <location>
        <begin position="16"/>
        <end position="46"/>
    </location>
</feature>
<feature type="transmembrane region" description="Helical" evidence="8">
    <location>
        <begin position="53"/>
        <end position="72"/>
    </location>
</feature>
<dbReference type="EMBL" id="JBFRHK010000003">
    <property type="protein sequence ID" value="MEX3745014.1"/>
    <property type="molecule type" value="Genomic_DNA"/>
</dbReference>
<keyword evidence="5 8" id="KW-0812">Transmembrane</keyword>
<evidence type="ECO:0000256" key="6">
    <source>
        <dbReference type="ARBA" id="ARBA00022989"/>
    </source>
</evidence>
<evidence type="ECO:0000256" key="5">
    <source>
        <dbReference type="ARBA" id="ARBA00022692"/>
    </source>
</evidence>
<comment type="subcellular location">
    <subcellularLocation>
        <location evidence="1 8">Cell membrane</location>
        <topology evidence="1 8">Multi-pass membrane protein</topology>
    </subcellularLocation>
</comment>
<feature type="transmembrane region" description="Helical" evidence="8">
    <location>
        <begin position="78"/>
        <end position="99"/>
    </location>
</feature>
<keyword evidence="3" id="KW-0813">Transport</keyword>
<feature type="transmembrane region" description="Helical" evidence="8">
    <location>
        <begin position="106"/>
        <end position="123"/>
    </location>
</feature>
<feature type="transmembrane region" description="Helical" evidence="8">
    <location>
        <begin position="205"/>
        <end position="226"/>
    </location>
</feature>
<proteinExistence type="inferred from homology"/>
<dbReference type="PANTHER" id="PTHR30269:SF0">
    <property type="entry name" value="MEMBRANE TRANSPORTER PROTEIN YFCA-RELATED"/>
    <property type="match status" value="1"/>
</dbReference>
<feature type="transmembrane region" description="Helical" evidence="8">
    <location>
        <begin position="143"/>
        <end position="169"/>
    </location>
</feature>
<dbReference type="PANTHER" id="PTHR30269">
    <property type="entry name" value="TRANSMEMBRANE PROTEIN YFCA"/>
    <property type="match status" value="1"/>
</dbReference>
<protein>
    <recommendedName>
        <fullName evidence="8">Probable membrane transporter protein</fullName>
    </recommendedName>
</protein>
<reference evidence="9 10" key="1">
    <citation type="submission" date="2024-07" db="EMBL/GenBank/DDBJ databases">
        <title>Characterization of a bacterium isolated from hydrolysated instant sea cucumber by whole-genome sequencing and metabolomics.</title>
        <authorList>
            <person name="Luo X."/>
            <person name="Zhang Z."/>
            <person name="Zheng Z."/>
            <person name="Zhang W."/>
            <person name="Ming T."/>
            <person name="Jiao L."/>
            <person name="Su X."/>
            <person name="Kong F."/>
            <person name="Xu J."/>
        </authorList>
    </citation>
    <scope>NUCLEOTIDE SEQUENCE [LARGE SCALE GENOMIC DNA]</scope>
    <source>
        <strain evidence="9 10">XL-2024</strain>
    </source>
</reference>
<feature type="transmembrane region" description="Helical" evidence="8">
    <location>
        <begin position="181"/>
        <end position="199"/>
    </location>
</feature>
<sequence>MGVLLSEWISINGLQLFTIGVIAAIIGVMFGAAGFILLPAMLLVGVPIHTTVAINKFATGVSSLSNVITFMIKRNISIQTVIPLFIISSFGGVMGAFFATRLSEQIMNVIACIIIIFAFFIVLKSNKLLAADEKETEVQPTSLAIPFLISIYDGGFGPGSALMNITYYLKKHYLYIKAVEFTRIISFSSCSGAFVFYYFLGIMNWGIAIPVTIGSIFGSFIGLKILPYMKGKWIQTLLPIILFLLIVQVVSDLLF</sequence>
<dbReference type="RefSeq" id="WP_368635921.1">
    <property type="nucleotide sequence ID" value="NZ_JBFRHK010000003.1"/>
</dbReference>
<evidence type="ECO:0000313" key="10">
    <source>
        <dbReference type="Proteomes" id="UP001558534"/>
    </source>
</evidence>
<name>A0ABV3VVW3_9BACI</name>
<comment type="similarity">
    <text evidence="2 8">Belongs to the 4-toluene sulfonate uptake permease (TSUP) (TC 2.A.102) family.</text>
</comment>
<dbReference type="Pfam" id="PF01925">
    <property type="entry name" value="TauE"/>
    <property type="match status" value="1"/>
</dbReference>
<keyword evidence="10" id="KW-1185">Reference proteome</keyword>
<gene>
    <name evidence="9" type="ORF">AB1300_07675</name>
</gene>
<comment type="caution">
    <text evidence="9">The sequence shown here is derived from an EMBL/GenBank/DDBJ whole genome shotgun (WGS) entry which is preliminary data.</text>
</comment>
<organism evidence="9 10">
    <name type="scientific">Lysinibacillus xylanilyticus</name>
    <dbReference type="NCBI Taxonomy" id="582475"/>
    <lineage>
        <taxon>Bacteria</taxon>
        <taxon>Bacillati</taxon>
        <taxon>Bacillota</taxon>
        <taxon>Bacilli</taxon>
        <taxon>Bacillales</taxon>
        <taxon>Bacillaceae</taxon>
        <taxon>Lysinibacillus</taxon>
    </lineage>
</organism>
<evidence type="ECO:0000256" key="4">
    <source>
        <dbReference type="ARBA" id="ARBA00022475"/>
    </source>
</evidence>
<evidence type="ECO:0000313" key="9">
    <source>
        <dbReference type="EMBL" id="MEX3745014.1"/>
    </source>
</evidence>
<keyword evidence="7 8" id="KW-0472">Membrane</keyword>
<evidence type="ECO:0000256" key="1">
    <source>
        <dbReference type="ARBA" id="ARBA00004651"/>
    </source>
</evidence>
<evidence type="ECO:0000256" key="2">
    <source>
        <dbReference type="ARBA" id="ARBA00009142"/>
    </source>
</evidence>
<evidence type="ECO:0000256" key="8">
    <source>
        <dbReference type="RuleBase" id="RU363041"/>
    </source>
</evidence>
<feature type="transmembrane region" description="Helical" evidence="8">
    <location>
        <begin position="233"/>
        <end position="251"/>
    </location>
</feature>
<evidence type="ECO:0000256" key="7">
    <source>
        <dbReference type="ARBA" id="ARBA00023136"/>
    </source>
</evidence>